<protein>
    <submittedName>
        <fullName evidence="2">Uncharacterized protein</fullName>
    </submittedName>
</protein>
<dbReference type="AlphaFoldDB" id="A0A9W7ZQR8"/>
<feature type="compositionally biased region" description="Low complexity" evidence="1">
    <location>
        <begin position="28"/>
        <end position="45"/>
    </location>
</feature>
<evidence type="ECO:0000313" key="2">
    <source>
        <dbReference type="EMBL" id="KAJ1910800.1"/>
    </source>
</evidence>
<evidence type="ECO:0000256" key="1">
    <source>
        <dbReference type="SAM" id="MobiDB-lite"/>
    </source>
</evidence>
<evidence type="ECO:0000313" key="3">
    <source>
        <dbReference type="Proteomes" id="UP001150538"/>
    </source>
</evidence>
<dbReference type="EMBL" id="JANBPU010000526">
    <property type="protein sequence ID" value="KAJ1910800.1"/>
    <property type="molecule type" value="Genomic_DNA"/>
</dbReference>
<keyword evidence="3" id="KW-1185">Reference proteome</keyword>
<name>A0A9W7ZQR8_9FUNG</name>
<comment type="caution">
    <text evidence="2">The sequence shown here is derived from an EMBL/GenBank/DDBJ whole genome shotgun (WGS) entry which is preliminary data.</text>
</comment>
<accession>A0A9W7ZQR8</accession>
<dbReference type="Proteomes" id="UP001150538">
    <property type="component" value="Unassembled WGS sequence"/>
</dbReference>
<reference evidence="2" key="1">
    <citation type="submission" date="2022-07" db="EMBL/GenBank/DDBJ databases">
        <title>Phylogenomic reconstructions and comparative analyses of Kickxellomycotina fungi.</title>
        <authorList>
            <person name="Reynolds N.K."/>
            <person name="Stajich J.E."/>
            <person name="Barry K."/>
            <person name="Grigoriev I.V."/>
            <person name="Crous P."/>
            <person name="Smith M.E."/>
        </authorList>
    </citation>
    <scope>NUCLEOTIDE SEQUENCE</scope>
    <source>
        <strain evidence="2">NBRC 100468</strain>
    </source>
</reference>
<gene>
    <name evidence="2" type="ORF">H4219_006121</name>
</gene>
<feature type="region of interest" description="Disordered" evidence="1">
    <location>
        <begin position="23"/>
        <end position="60"/>
    </location>
</feature>
<proteinExistence type="predicted"/>
<sequence>MTTPEVPHGENRRDTFGRIQLVNNQAEDNNSSTDDTSNSHTQSSNRDTFGYRDNDVGNIGQGMSEIGLNNLEAKVIVKDGKGDIRLKRECMVYRNDSNSEIKVYYLNGDSDGDTSSV</sequence>
<organism evidence="2 3">
    <name type="scientific">Mycoemilia scoparia</name>
    <dbReference type="NCBI Taxonomy" id="417184"/>
    <lineage>
        <taxon>Eukaryota</taxon>
        <taxon>Fungi</taxon>
        <taxon>Fungi incertae sedis</taxon>
        <taxon>Zoopagomycota</taxon>
        <taxon>Kickxellomycotina</taxon>
        <taxon>Kickxellomycetes</taxon>
        <taxon>Kickxellales</taxon>
        <taxon>Kickxellaceae</taxon>
        <taxon>Mycoemilia</taxon>
    </lineage>
</organism>